<organism evidence="1 2">
    <name type="scientific">Caerostris extrusa</name>
    <name type="common">Bark spider</name>
    <name type="synonym">Caerostris bankana</name>
    <dbReference type="NCBI Taxonomy" id="172846"/>
    <lineage>
        <taxon>Eukaryota</taxon>
        <taxon>Metazoa</taxon>
        <taxon>Ecdysozoa</taxon>
        <taxon>Arthropoda</taxon>
        <taxon>Chelicerata</taxon>
        <taxon>Arachnida</taxon>
        <taxon>Araneae</taxon>
        <taxon>Araneomorphae</taxon>
        <taxon>Entelegynae</taxon>
        <taxon>Araneoidea</taxon>
        <taxon>Araneidae</taxon>
        <taxon>Caerostris</taxon>
    </lineage>
</organism>
<dbReference type="EMBL" id="BPLR01016015">
    <property type="protein sequence ID" value="GIY80508.1"/>
    <property type="molecule type" value="Genomic_DNA"/>
</dbReference>
<dbReference type="Proteomes" id="UP001054945">
    <property type="component" value="Unassembled WGS sequence"/>
</dbReference>
<reference evidence="1 2" key="1">
    <citation type="submission" date="2021-06" db="EMBL/GenBank/DDBJ databases">
        <title>Caerostris extrusa draft genome.</title>
        <authorList>
            <person name="Kono N."/>
            <person name="Arakawa K."/>
        </authorList>
    </citation>
    <scope>NUCLEOTIDE SEQUENCE [LARGE SCALE GENOMIC DNA]</scope>
</reference>
<evidence type="ECO:0000313" key="1">
    <source>
        <dbReference type="EMBL" id="GIY80508.1"/>
    </source>
</evidence>
<gene>
    <name evidence="1" type="ORF">CEXT_642261</name>
</gene>
<protein>
    <submittedName>
        <fullName evidence="1">Uncharacterized protein</fullName>
    </submittedName>
</protein>
<accession>A0AAV4WFY4</accession>
<evidence type="ECO:0000313" key="2">
    <source>
        <dbReference type="Proteomes" id="UP001054945"/>
    </source>
</evidence>
<dbReference type="AlphaFoldDB" id="A0AAV4WFY4"/>
<sequence>MGVTGSLMGAWCRIPRAHGRFDSDQYTTQCIQRYQTGVFRRVRNCCLSRSVACQTRIGIIDHGYSEVSIVWVFERRVGVAEVSSASTTPASNTVLRPSRLRNPRMANEEWMFDSDASIE</sequence>
<comment type="caution">
    <text evidence="1">The sequence shown here is derived from an EMBL/GenBank/DDBJ whole genome shotgun (WGS) entry which is preliminary data.</text>
</comment>
<name>A0AAV4WFY4_CAEEX</name>
<keyword evidence="2" id="KW-1185">Reference proteome</keyword>
<proteinExistence type="predicted"/>